<evidence type="ECO:0000313" key="2">
    <source>
        <dbReference type="Proteomes" id="UP000326570"/>
    </source>
</evidence>
<dbReference type="Proteomes" id="UP000326570">
    <property type="component" value="Unassembled WGS sequence"/>
</dbReference>
<dbReference type="AlphaFoldDB" id="A0A5N1J0Q1"/>
<keyword evidence="2" id="KW-1185">Reference proteome</keyword>
<gene>
    <name evidence="1" type="ORF">F0P94_07635</name>
</gene>
<dbReference type="PROSITE" id="PS51257">
    <property type="entry name" value="PROKAR_LIPOPROTEIN"/>
    <property type="match status" value="1"/>
</dbReference>
<name>A0A5N1J0Q1_9BACT</name>
<evidence type="ECO:0008006" key="3">
    <source>
        <dbReference type="Google" id="ProtNLM"/>
    </source>
</evidence>
<evidence type="ECO:0000313" key="1">
    <source>
        <dbReference type="EMBL" id="KAA9340210.1"/>
    </source>
</evidence>
<protein>
    <recommendedName>
        <fullName evidence="3">RHS repeat protein</fullName>
    </recommendedName>
</protein>
<dbReference type="Gene3D" id="2.180.10.10">
    <property type="entry name" value="RHS repeat-associated core"/>
    <property type="match status" value="1"/>
</dbReference>
<sequence>MRKKGNALVLGLAFLLAVGCGGDEKKKGDPAPQPLVYGSRTCVPVKFTNQSGNEVNYEYNANGQLIKAIFGSVYEVVKYNSAGQVSKISTYESGANPFRNHVLFTYSSNGVLASEITYIPTTPSDSTTNKPAEVREYTYDGTNRLIEIESHPYRNPNIISSRDTYTYHANGKVLISEFRGSSLTLNQTREFEFSGGKGPAGVVPYLKLQMTYGNQIIFNKLPKTVVLTSYYPDGSVNNQNTFTFNYSYTFNSDGYPTS</sequence>
<accession>A0A5N1J0Q1</accession>
<proteinExistence type="predicted"/>
<dbReference type="EMBL" id="VTWT01000003">
    <property type="protein sequence ID" value="KAA9340210.1"/>
    <property type="molecule type" value="Genomic_DNA"/>
</dbReference>
<reference evidence="1 2" key="1">
    <citation type="submission" date="2019-09" db="EMBL/GenBank/DDBJ databases">
        <title>Genome sequence of Adhaeribacter sp. M2.</title>
        <authorList>
            <person name="Srinivasan S."/>
        </authorList>
    </citation>
    <scope>NUCLEOTIDE SEQUENCE [LARGE SCALE GENOMIC DNA]</scope>
    <source>
        <strain evidence="1 2">M2</strain>
    </source>
</reference>
<comment type="caution">
    <text evidence="1">The sequence shown here is derived from an EMBL/GenBank/DDBJ whole genome shotgun (WGS) entry which is preliminary data.</text>
</comment>
<organism evidence="1 2">
    <name type="scientific">Adhaeribacter soli</name>
    <dbReference type="NCBI Taxonomy" id="2607655"/>
    <lineage>
        <taxon>Bacteria</taxon>
        <taxon>Pseudomonadati</taxon>
        <taxon>Bacteroidota</taxon>
        <taxon>Cytophagia</taxon>
        <taxon>Cytophagales</taxon>
        <taxon>Hymenobacteraceae</taxon>
        <taxon>Adhaeribacter</taxon>
    </lineage>
</organism>